<gene>
    <name evidence="2" type="ORF">ACFFX0_26210</name>
</gene>
<reference evidence="2 3" key="1">
    <citation type="submission" date="2024-09" db="EMBL/GenBank/DDBJ databases">
        <authorList>
            <person name="Sun Q."/>
            <person name="Mori K."/>
        </authorList>
    </citation>
    <scope>NUCLEOTIDE SEQUENCE [LARGE SCALE GENOMIC DNA]</scope>
    <source>
        <strain evidence="2 3">CCM 7609</strain>
    </source>
</reference>
<evidence type="ECO:0000256" key="1">
    <source>
        <dbReference type="SAM" id="MobiDB-lite"/>
    </source>
</evidence>
<dbReference type="Proteomes" id="UP001589575">
    <property type="component" value="Unassembled WGS sequence"/>
</dbReference>
<sequence>MSANTAARETICHTRPCSPERIAGISDRTRPMASSPATVTCRMTRMPPSSAGMRVSSEGPGRGRTSLLAGGVMRSEPMGAG</sequence>
<evidence type="ECO:0000313" key="2">
    <source>
        <dbReference type="EMBL" id="MFB9074499.1"/>
    </source>
</evidence>
<keyword evidence="3" id="KW-1185">Reference proteome</keyword>
<proteinExistence type="predicted"/>
<name>A0ABV5G6H0_9MICC</name>
<dbReference type="EMBL" id="JBHMFI010000002">
    <property type="protein sequence ID" value="MFB9074499.1"/>
    <property type="molecule type" value="Genomic_DNA"/>
</dbReference>
<feature type="region of interest" description="Disordered" evidence="1">
    <location>
        <begin position="19"/>
        <end position="81"/>
    </location>
</feature>
<organism evidence="2 3">
    <name type="scientific">Citricoccus parietis</name>
    <dbReference type="NCBI Taxonomy" id="592307"/>
    <lineage>
        <taxon>Bacteria</taxon>
        <taxon>Bacillati</taxon>
        <taxon>Actinomycetota</taxon>
        <taxon>Actinomycetes</taxon>
        <taxon>Micrococcales</taxon>
        <taxon>Micrococcaceae</taxon>
        <taxon>Citricoccus</taxon>
    </lineage>
</organism>
<comment type="caution">
    <text evidence="2">The sequence shown here is derived from an EMBL/GenBank/DDBJ whole genome shotgun (WGS) entry which is preliminary data.</text>
</comment>
<evidence type="ECO:0000313" key="3">
    <source>
        <dbReference type="Proteomes" id="UP001589575"/>
    </source>
</evidence>
<protein>
    <submittedName>
        <fullName evidence="2">Uncharacterized protein</fullName>
    </submittedName>
</protein>
<accession>A0ABV5G6H0</accession>